<proteinExistence type="predicted"/>
<dbReference type="InterPro" id="IPR000073">
    <property type="entry name" value="AB_hydrolase_1"/>
</dbReference>
<accession>A0ABS5DUD5</accession>
<protein>
    <submittedName>
        <fullName evidence="3">Alpha/beta fold hydrolase</fullName>
    </submittedName>
</protein>
<dbReference type="SUPFAM" id="SSF53474">
    <property type="entry name" value="alpha/beta-Hydrolases"/>
    <property type="match status" value="1"/>
</dbReference>
<evidence type="ECO:0000256" key="1">
    <source>
        <dbReference type="SAM" id="MobiDB-lite"/>
    </source>
</evidence>
<organism evidence="3 4">
    <name type="scientific">Ideonella paludis</name>
    <dbReference type="NCBI Taxonomy" id="1233411"/>
    <lineage>
        <taxon>Bacteria</taxon>
        <taxon>Pseudomonadati</taxon>
        <taxon>Pseudomonadota</taxon>
        <taxon>Betaproteobacteria</taxon>
        <taxon>Burkholderiales</taxon>
        <taxon>Sphaerotilaceae</taxon>
        <taxon>Ideonella</taxon>
    </lineage>
</organism>
<feature type="compositionally biased region" description="Pro residues" evidence="1">
    <location>
        <begin position="1"/>
        <end position="11"/>
    </location>
</feature>
<sequence length="284" mass="30872">MPSPPQSPPAKPAQRRPRRQPLSAASAPVSTEAPSVTSPPGWWQLALEARAPWEFAALLAATPWLRRLPKGDGHPVIVLPGLGVADFSTVALRQFLCDQGYDAHPWHQGFNFGPRQGVLSACLDQLKALHYASGQAVSLVGWSLGGIYARELAKEAPDHVRCVVTLGSPFTGHPQGTNAWRLFEWVSGLDAHDEDMLAQIRGTPPVPTTSIYSRTDGVVAWPCSLNPEGPQTENIEVPASHIGMVLNPLSLYAVADRLAQPPGAWQPFEITPARRWFFKRGAPR</sequence>
<reference evidence="3 4" key="1">
    <citation type="submission" date="2021-04" db="EMBL/GenBank/DDBJ databases">
        <title>The genome sequence of type strain Ideonella paludis KCTC 32238.</title>
        <authorList>
            <person name="Liu Y."/>
        </authorList>
    </citation>
    <scope>NUCLEOTIDE SEQUENCE [LARGE SCALE GENOMIC DNA]</scope>
    <source>
        <strain evidence="3 4">KCTC 32238</strain>
    </source>
</reference>
<dbReference type="GO" id="GO:0016787">
    <property type="term" value="F:hydrolase activity"/>
    <property type="evidence" value="ECO:0007669"/>
    <property type="project" value="UniProtKB-KW"/>
</dbReference>
<dbReference type="RefSeq" id="WP_210807028.1">
    <property type="nucleotide sequence ID" value="NZ_JAGQDG010000002.1"/>
</dbReference>
<feature type="domain" description="AB hydrolase-1" evidence="2">
    <location>
        <begin position="116"/>
        <end position="191"/>
    </location>
</feature>
<gene>
    <name evidence="3" type="ORF">KAK11_05405</name>
</gene>
<name>A0ABS5DUD5_9BURK</name>
<dbReference type="Proteomes" id="UP000672097">
    <property type="component" value="Unassembled WGS sequence"/>
</dbReference>
<evidence type="ECO:0000313" key="4">
    <source>
        <dbReference type="Proteomes" id="UP000672097"/>
    </source>
</evidence>
<dbReference type="EMBL" id="JAGQDG010000002">
    <property type="protein sequence ID" value="MBQ0934760.1"/>
    <property type="molecule type" value="Genomic_DNA"/>
</dbReference>
<dbReference type="Pfam" id="PF00561">
    <property type="entry name" value="Abhydrolase_1"/>
    <property type="match status" value="1"/>
</dbReference>
<keyword evidence="3" id="KW-0378">Hydrolase</keyword>
<dbReference type="InterPro" id="IPR029058">
    <property type="entry name" value="AB_hydrolase_fold"/>
</dbReference>
<comment type="caution">
    <text evidence="3">The sequence shown here is derived from an EMBL/GenBank/DDBJ whole genome shotgun (WGS) entry which is preliminary data.</text>
</comment>
<keyword evidence="4" id="KW-1185">Reference proteome</keyword>
<feature type="region of interest" description="Disordered" evidence="1">
    <location>
        <begin position="1"/>
        <end position="38"/>
    </location>
</feature>
<dbReference type="Gene3D" id="3.40.50.1820">
    <property type="entry name" value="alpha/beta hydrolase"/>
    <property type="match status" value="1"/>
</dbReference>
<evidence type="ECO:0000313" key="3">
    <source>
        <dbReference type="EMBL" id="MBQ0934760.1"/>
    </source>
</evidence>
<evidence type="ECO:0000259" key="2">
    <source>
        <dbReference type="Pfam" id="PF00561"/>
    </source>
</evidence>